<feature type="transmembrane region" description="Helical" evidence="1">
    <location>
        <begin position="51"/>
        <end position="69"/>
    </location>
</feature>
<dbReference type="AlphaFoldDB" id="A0AAV2WHE2"/>
<organism evidence="2 3">
    <name type="scientific">Mycolicibacterium neoaurum</name>
    <name type="common">Mycobacterium neoaurum</name>
    <dbReference type="NCBI Taxonomy" id="1795"/>
    <lineage>
        <taxon>Bacteria</taxon>
        <taxon>Bacillati</taxon>
        <taxon>Actinomycetota</taxon>
        <taxon>Actinomycetes</taxon>
        <taxon>Mycobacteriales</taxon>
        <taxon>Mycobacteriaceae</taxon>
        <taxon>Mycolicibacterium</taxon>
    </lineage>
</organism>
<gene>
    <name evidence="2" type="ORF">BN1047_01551</name>
</gene>
<keyword evidence="1" id="KW-1133">Transmembrane helix</keyword>
<dbReference type="SUPFAM" id="SSF103481">
    <property type="entry name" value="Multidrug resistance efflux transporter EmrE"/>
    <property type="match status" value="1"/>
</dbReference>
<accession>A0AAV2WHE2</accession>
<evidence type="ECO:0000313" key="2">
    <source>
        <dbReference type="EMBL" id="CDQ43680.1"/>
    </source>
</evidence>
<reference evidence="2" key="2">
    <citation type="submission" date="2015-09" db="EMBL/GenBank/DDBJ databases">
        <title>Draft genome sequence of Mycobacterium neoaurum DSM 44074.</title>
        <authorList>
            <person name="Croce O."/>
            <person name="Robert C."/>
            <person name="Raoult D."/>
            <person name="Drancourt M."/>
        </authorList>
    </citation>
    <scope>NUCLEOTIDE SEQUENCE</scope>
    <source>
        <strain evidence="2">DSM 44074</strain>
    </source>
</reference>
<evidence type="ECO:0000256" key="1">
    <source>
        <dbReference type="SAM" id="Phobius"/>
    </source>
</evidence>
<dbReference type="PANTHER" id="PTHR40761">
    <property type="entry name" value="CONSERVED INTEGRAL MEMBRANE ALANINE VALINE AND LEUCINE RICH PROTEIN-RELATED"/>
    <property type="match status" value="1"/>
</dbReference>
<feature type="transmembrane region" description="Helical" evidence="1">
    <location>
        <begin position="261"/>
        <end position="278"/>
    </location>
</feature>
<feature type="transmembrane region" description="Helical" evidence="1">
    <location>
        <begin position="6"/>
        <end position="24"/>
    </location>
</feature>
<dbReference type="NCBIfam" id="NF038012">
    <property type="entry name" value="DMT_1"/>
    <property type="match status" value="1"/>
</dbReference>
<protein>
    <submittedName>
        <fullName evidence="2">Integral membrane alanine valine and leucine rich protein</fullName>
    </submittedName>
</protein>
<reference evidence="2" key="1">
    <citation type="submission" date="2014-05" db="EMBL/GenBank/DDBJ databases">
        <authorList>
            <person name="Urmite Genomes"/>
        </authorList>
    </citation>
    <scope>NUCLEOTIDE SEQUENCE</scope>
    <source>
        <strain evidence="2">DSM 44074</strain>
    </source>
</reference>
<dbReference type="InterPro" id="IPR037185">
    <property type="entry name" value="EmrE-like"/>
</dbReference>
<keyword evidence="1" id="KW-0472">Membrane</keyword>
<dbReference type="PANTHER" id="PTHR40761:SF1">
    <property type="entry name" value="CONSERVED INTEGRAL MEMBRANE ALANINE VALINE AND LEUCINE RICH PROTEIN-RELATED"/>
    <property type="match status" value="1"/>
</dbReference>
<dbReference type="Proteomes" id="UP000028864">
    <property type="component" value="Unassembled WGS sequence"/>
</dbReference>
<feature type="transmembrane region" description="Helical" evidence="1">
    <location>
        <begin position="228"/>
        <end position="249"/>
    </location>
</feature>
<feature type="transmembrane region" description="Helical" evidence="1">
    <location>
        <begin position="105"/>
        <end position="124"/>
    </location>
</feature>
<feature type="transmembrane region" description="Helical" evidence="1">
    <location>
        <begin position="195"/>
        <end position="216"/>
    </location>
</feature>
<dbReference type="EMBL" id="LK021337">
    <property type="protein sequence ID" value="CDQ43680.1"/>
    <property type="molecule type" value="Genomic_DNA"/>
</dbReference>
<proteinExistence type="predicted"/>
<name>A0AAV2WHE2_MYCNE</name>
<keyword evidence="1" id="KW-0812">Transmembrane</keyword>
<feature type="transmembrane region" description="Helical" evidence="1">
    <location>
        <begin position="168"/>
        <end position="189"/>
    </location>
</feature>
<sequence>MIDQLLVVVFALCAAIFAAVGIVVRQRATLDVPEEHGVSTVMFATLLRRPLWWAGTAAAVAGFVFQALALDNGSLIVVQPLLVSALLFALPLSARLAHRRVTRGAWMWALLLTASLAVFVPLAHPRVNEQVAPAPTVAVVIAICSVLVIGCVLFAVRNTGWKRAVPLAVAVGVMFGLVAVLTKILMFMLDRGSAVAVLATPVPYALVALGVFATLLQQSAFHAGSLQTSVPTMVVVEPIAAVLFGVFLLGETLNANRWETVVLTIAVLAMTAATIALGRDEGAYEERLEAQAHRS</sequence>
<evidence type="ECO:0000313" key="3">
    <source>
        <dbReference type="Proteomes" id="UP000028864"/>
    </source>
</evidence>
<feature type="transmembrane region" description="Helical" evidence="1">
    <location>
        <begin position="136"/>
        <end position="156"/>
    </location>
</feature>
<dbReference type="RefSeq" id="WP_030137572.1">
    <property type="nucleotide sequence ID" value="NZ_LK021337.1"/>
</dbReference>
<feature type="transmembrane region" description="Helical" evidence="1">
    <location>
        <begin position="75"/>
        <end position="93"/>
    </location>
</feature>